<dbReference type="InterPro" id="IPR006058">
    <property type="entry name" value="2Fe2S_fd_BS"/>
</dbReference>
<comment type="caution">
    <text evidence="5">The sequence shown here is derived from an EMBL/GenBank/DDBJ whole genome shotgun (WGS) entry which is preliminary data.</text>
</comment>
<dbReference type="GO" id="GO:0022904">
    <property type="term" value="P:respiratory electron transport chain"/>
    <property type="evidence" value="ECO:0007669"/>
    <property type="project" value="TreeGrafter"/>
</dbReference>
<evidence type="ECO:0000256" key="3">
    <source>
        <dbReference type="ARBA" id="ARBA00034078"/>
    </source>
</evidence>
<name>A0A9D2K8I0_9BACT</name>
<dbReference type="InterPro" id="IPR017896">
    <property type="entry name" value="4Fe4S_Fe-S-bd"/>
</dbReference>
<dbReference type="SUPFAM" id="SSF46548">
    <property type="entry name" value="alpha-helical ferredoxin"/>
    <property type="match status" value="1"/>
</dbReference>
<dbReference type="PANTHER" id="PTHR11921:SF41">
    <property type="entry name" value="SUCCINATE DEHYDROGENASE"/>
    <property type="match status" value="1"/>
</dbReference>
<dbReference type="GO" id="GO:0009055">
    <property type="term" value="F:electron transfer activity"/>
    <property type="evidence" value="ECO:0007669"/>
    <property type="project" value="InterPro"/>
</dbReference>
<dbReference type="GO" id="GO:0051537">
    <property type="term" value="F:2 iron, 2 sulfur cluster binding"/>
    <property type="evidence" value="ECO:0007669"/>
    <property type="project" value="InterPro"/>
</dbReference>
<dbReference type="PROSITE" id="PS51379">
    <property type="entry name" value="4FE4S_FER_2"/>
    <property type="match status" value="1"/>
</dbReference>
<evidence type="ECO:0000256" key="1">
    <source>
        <dbReference type="ARBA" id="ARBA00001927"/>
    </source>
</evidence>
<dbReference type="PROSITE" id="PS00197">
    <property type="entry name" value="2FE2S_FER_1"/>
    <property type="match status" value="1"/>
</dbReference>
<dbReference type="GO" id="GO:0009060">
    <property type="term" value="P:aerobic respiration"/>
    <property type="evidence" value="ECO:0007669"/>
    <property type="project" value="TreeGrafter"/>
</dbReference>
<dbReference type="AlphaFoldDB" id="A0A9D2K8I0"/>
<dbReference type="InterPro" id="IPR050573">
    <property type="entry name" value="SDH/FRD_Iron-Sulfur"/>
</dbReference>
<reference evidence="5" key="1">
    <citation type="journal article" date="2021" name="PeerJ">
        <title>Extensive microbial diversity within the chicken gut microbiome revealed by metagenomics and culture.</title>
        <authorList>
            <person name="Gilroy R."/>
            <person name="Ravi A."/>
            <person name="Getino M."/>
            <person name="Pursley I."/>
            <person name="Horton D.L."/>
            <person name="Alikhan N.F."/>
            <person name="Baker D."/>
            <person name="Gharbi K."/>
            <person name="Hall N."/>
            <person name="Watson M."/>
            <person name="Adriaenssens E.M."/>
            <person name="Foster-Nyarko E."/>
            <person name="Jarju S."/>
            <person name="Secka A."/>
            <person name="Antonio M."/>
            <person name="Oren A."/>
            <person name="Chaudhuri R.R."/>
            <person name="La Ragione R."/>
            <person name="Hildebrand F."/>
            <person name="Pallen M.J."/>
        </authorList>
    </citation>
    <scope>NUCLEOTIDE SEQUENCE</scope>
    <source>
        <strain evidence="5">Gambia16-554</strain>
    </source>
</reference>
<evidence type="ECO:0000313" key="5">
    <source>
        <dbReference type="EMBL" id="HIZ85473.1"/>
    </source>
</evidence>
<accession>A0A9D2K8I0</accession>
<feature type="domain" description="4Fe-4S ferredoxin-type" evidence="4">
    <location>
        <begin position="162"/>
        <end position="192"/>
    </location>
</feature>
<dbReference type="InterPro" id="IPR009051">
    <property type="entry name" value="Helical_ferredxn"/>
</dbReference>
<gene>
    <name evidence="5" type="ORF">IAC04_03175</name>
</gene>
<evidence type="ECO:0000313" key="6">
    <source>
        <dbReference type="Proteomes" id="UP000824115"/>
    </source>
</evidence>
<dbReference type="Gene3D" id="3.10.20.30">
    <property type="match status" value="1"/>
</dbReference>
<evidence type="ECO:0000259" key="4">
    <source>
        <dbReference type="PROSITE" id="PS51379"/>
    </source>
</evidence>
<dbReference type="InterPro" id="IPR025192">
    <property type="entry name" value="Succ_DH/fum_Rdtase_N"/>
</dbReference>
<dbReference type="Proteomes" id="UP000824115">
    <property type="component" value="Unassembled WGS sequence"/>
</dbReference>
<protein>
    <submittedName>
        <fullName evidence="5">Succinate dehydrogenase/fumarate reductase iron-sulfur subunit</fullName>
    </submittedName>
</protein>
<dbReference type="EMBL" id="DXAW01000061">
    <property type="protein sequence ID" value="HIZ85473.1"/>
    <property type="molecule type" value="Genomic_DNA"/>
</dbReference>
<sequence>MNFTLKVWRQQNAKAKGHFETYKVSDISPDTSFLEMLDILNDQLIREGNDPVAVNKGCKNSGPIAFDHDCREGICGMCSLYINGHPHGPDSEITTCQLHMRKFKDGDTITIEPWRSAGFPIIKDLVVNRGAFDKILQAGGFISINAGSAQDANAIPIPKQKADESMDAAACVGCGACVATCKNGSAMLFVAARVSSLALLPQGRPEAARRAKAMVAKMDELGFGACTNTQACQSECPKGITVSHIARLNREFLCAKLKD</sequence>
<proteinExistence type="inferred from homology"/>
<evidence type="ECO:0000256" key="2">
    <source>
        <dbReference type="ARBA" id="ARBA00009433"/>
    </source>
</evidence>
<dbReference type="Pfam" id="PF13183">
    <property type="entry name" value="Fer4_8"/>
    <property type="match status" value="1"/>
</dbReference>
<comment type="similarity">
    <text evidence="2">Belongs to the succinate dehydrogenase/fumarate reductase iron-sulfur protein family.</text>
</comment>
<dbReference type="SUPFAM" id="SSF54292">
    <property type="entry name" value="2Fe-2S ferredoxin-like"/>
    <property type="match status" value="1"/>
</dbReference>
<dbReference type="PANTHER" id="PTHR11921">
    <property type="entry name" value="SUCCINATE DEHYDROGENASE IRON-SULFUR PROTEIN"/>
    <property type="match status" value="1"/>
</dbReference>
<dbReference type="InterPro" id="IPR036010">
    <property type="entry name" value="2Fe-2S_ferredoxin-like_sf"/>
</dbReference>
<dbReference type="Gene3D" id="1.10.1060.10">
    <property type="entry name" value="Alpha-helical ferredoxin"/>
    <property type="match status" value="1"/>
</dbReference>
<dbReference type="InterPro" id="IPR012675">
    <property type="entry name" value="Beta-grasp_dom_sf"/>
</dbReference>
<dbReference type="NCBIfam" id="NF005746">
    <property type="entry name" value="PRK07570.1"/>
    <property type="match status" value="1"/>
</dbReference>
<comment type="cofactor">
    <cofactor evidence="1">
        <name>[3Fe-4S] cluster</name>
        <dbReference type="ChEBI" id="CHEBI:21137"/>
    </cofactor>
</comment>
<organism evidence="5 6">
    <name type="scientific">Candidatus Coprenecus stercoravium</name>
    <dbReference type="NCBI Taxonomy" id="2840735"/>
    <lineage>
        <taxon>Bacteria</taxon>
        <taxon>Pseudomonadati</taxon>
        <taxon>Bacteroidota</taxon>
        <taxon>Bacteroidia</taxon>
        <taxon>Bacteroidales</taxon>
        <taxon>Rikenellaceae</taxon>
        <taxon>Rikenellaceae incertae sedis</taxon>
        <taxon>Candidatus Coprenecus</taxon>
    </lineage>
</organism>
<comment type="cofactor">
    <cofactor evidence="3">
        <name>[2Fe-2S] cluster</name>
        <dbReference type="ChEBI" id="CHEBI:190135"/>
    </cofactor>
</comment>
<reference evidence="5" key="2">
    <citation type="submission" date="2021-04" db="EMBL/GenBank/DDBJ databases">
        <authorList>
            <person name="Gilroy R."/>
        </authorList>
    </citation>
    <scope>NUCLEOTIDE SEQUENCE</scope>
    <source>
        <strain evidence="5">Gambia16-554</strain>
    </source>
</reference>
<dbReference type="Pfam" id="PF13085">
    <property type="entry name" value="Fer2_3"/>
    <property type="match status" value="1"/>
</dbReference>